<dbReference type="PANTHER" id="PTHR34383:SF3">
    <property type="entry name" value="POLYPHOSPHATE:AMP PHOSPHOTRANSFERASE"/>
    <property type="match status" value="1"/>
</dbReference>
<organism evidence="7 8">
    <name type="scientific">Rhodoplanes elegans</name>
    <dbReference type="NCBI Taxonomy" id="29408"/>
    <lineage>
        <taxon>Bacteria</taxon>
        <taxon>Pseudomonadati</taxon>
        <taxon>Pseudomonadota</taxon>
        <taxon>Alphaproteobacteria</taxon>
        <taxon>Hyphomicrobiales</taxon>
        <taxon>Nitrobacteraceae</taxon>
        <taxon>Rhodoplanes</taxon>
    </lineage>
</organism>
<evidence type="ECO:0000256" key="3">
    <source>
        <dbReference type="ARBA" id="ARBA00022777"/>
    </source>
</evidence>
<reference evidence="7 8" key="1">
    <citation type="submission" date="2017-07" db="EMBL/GenBank/DDBJ databases">
        <title>Draft Genome Sequences of Select Purple Nonsulfur Bacteria.</title>
        <authorList>
            <person name="Lasarre B."/>
            <person name="Mckinlay J.B."/>
        </authorList>
    </citation>
    <scope>NUCLEOTIDE SEQUENCE [LARGE SCALE GENOMIC DNA]</scope>
    <source>
        <strain evidence="7 8">DSM 11907</strain>
    </source>
</reference>
<dbReference type="GO" id="GO:0008976">
    <property type="term" value="F:polyphosphate kinase activity"/>
    <property type="evidence" value="ECO:0007669"/>
    <property type="project" value="InterPro"/>
</dbReference>
<dbReference type="NCBIfam" id="TIGR03709">
    <property type="entry name" value="PPK2_rel_1"/>
    <property type="match status" value="1"/>
</dbReference>
<dbReference type="GO" id="GO:0006754">
    <property type="term" value="P:ATP biosynthetic process"/>
    <property type="evidence" value="ECO:0007669"/>
    <property type="project" value="UniProtKB-KW"/>
</dbReference>
<dbReference type="PANTHER" id="PTHR34383">
    <property type="entry name" value="POLYPHOSPHATE:AMP PHOSPHOTRANSFERASE-RELATED"/>
    <property type="match status" value="1"/>
</dbReference>
<keyword evidence="2" id="KW-0808">Transferase</keyword>
<keyword evidence="3" id="KW-0418">Kinase</keyword>
<feature type="domain" description="Polyphosphate kinase-2-related" evidence="6">
    <location>
        <begin position="36"/>
        <end position="267"/>
    </location>
</feature>
<evidence type="ECO:0000256" key="2">
    <source>
        <dbReference type="ARBA" id="ARBA00022679"/>
    </source>
</evidence>
<evidence type="ECO:0000256" key="5">
    <source>
        <dbReference type="ARBA" id="ARBA00024500"/>
    </source>
</evidence>
<keyword evidence="4" id="KW-0066">ATP synthesis</keyword>
<dbReference type="OrthoDB" id="9775224at2"/>
<dbReference type="Gene3D" id="3.40.50.300">
    <property type="entry name" value="P-loop containing nucleotide triphosphate hydrolases"/>
    <property type="match status" value="1"/>
</dbReference>
<proteinExistence type="inferred from homology"/>
<name>A0A327KI46_9BRAD</name>
<dbReference type="GO" id="GO:0006797">
    <property type="term" value="P:polyphosphate metabolic process"/>
    <property type="evidence" value="ECO:0007669"/>
    <property type="project" value="InterPro"/>
</dbReference>
<gene>
    <name evidence="7" type="ORF">CH338_20070</name>
</gene>
<dbReference type="InterPro" id="IPR022488">
    <property type="entry name" value="PPK2-related"/>
</dbReference>
<dbReference type="RefSeq" id="WP_111358890.1">
    <property type="nucleotide sequence ID" value="NZ_NHSK01000067.1"/>
</dbReference>
<comment type="catalytic activity">
    <reaction evidence="5">
        <text>[phosphate](n) + ATP = [phosphate](n+1) + ADP</text>
        <dbReference type="Rhea" id="RHEA:19573"/>
        <dbReference type="Rhea" id="RHEA-COMP:9859"/>
        <dbReference type="Rhea" id="RHEA-COMP:14280"/>
        <dbReference type="ChEBI" id="CHEBI:16838"/>
        <dbReference type="ChEBI" id="CHEBI:30616"/>
        <dbReference type="ChEBI" id="CHEBI:456216"/>
    </reaction>
    <physiologicalReaction direction="right-to-left" evidence="5">
        <dbReference type="Rhea" id="RHEA:19575"/>
    </physiologicalReaction>
</comment>
<evidence type="ECO:0000256" key="4">
    <source>
        <dbReference type="ARBA" id="ARBA00023310"/>
    </source>
</evidence>
<dbReference type="AlphaFoldDB" id="A0A327KI46"/>
<dbReference type="PIRSF" id="PIRSF028756">
    <property type="entry name" value="PPK2_prd"/>
    <property type="match status" value="1"/>
</dbReference>
<evidence type="ECO:0000313" key="7">
    <source>
        <dbReference type="EMBL" id="RAI34948.1"/>
    </source>
</evidence>
<dbReference type="SUPFAM" id="SSF52540">
    <property type="entry name" value="P-loop containing nucleoside triphosphate hydrolases"/>
    <property type="match status" value="1"/>
</dbReference>
<dbReference type="Pfam" id="PF03976">
    <property type="entry name" value="PPK2"/>
    <property type="match status" value="1"/>
</dbReference>
<evidence type="ECO:0000313" key="8">
    <source>
        <dbReference type="Proteomes" id="UP000248863"/>
    </source>
</evidence>
<evidence type="ECO:0000259" key="6">
    <source>
        <dbReference type="Pfam" id="PF03976"/>
    </source>
</evidence>
<comment type="caution">
    <text evidence="7">The sequence shown here is derived from an EMBL/GenBank/DDBJ whole genome shotgun (WGS) entry which is preliminary data.</text>
</comment>
<dbReference type="Proteomes" id="UP000248863">
    <property type="component" value="Unassembled WGS sequence"/>
</dbReference>
<evidence type="ECO:0000256" key="1">
    <source>
        <dbReference type="ARBA" id="ARBA00009924"/>
    </source>
</evidence>
<dbReference type="InterPro" id="IPR027417">
    <property type="entry name" value="P-loop_NTPase"/>
</dbReference>
<dbReference type="InterPro" id="IPR022300">
    <property type="entry name" value="PPK2-rel_1"/>
</dbReference>
<accession>A0A327KI46</accession>
<dbReference type="InterPro" id="IPR016898">
    <property type="entry name" value="Polyphosphate_phosphotransfera"/>
</dbReference>
<sequence length="298" mass="34135">MPMRAAELIAPFRITKGRKFALSDIAPDDTLGLDIEKEEAKLHIAAGVEKLSEMQEKLYAQDRWSVLLIFQAMDAAGKDGAIKHVMSGVNPQGCQVTSFKQPSALELDHDYMWRCLTHLPERGRIGIFNRSYYEEVLVARVHEAVLARQKLPPQLVGKHIFAERHEDIANFERYLARNGTLILKFFLHVSKKEQKRRFIERLDEAEKNWKFSGADIAERQHWKAYMRAYEDMIRATAAPHAPWFVVPSDNKWFARLVIVAAIVEAMGTLDLAFPTLSKSERAGLLKARAALMRENHDR</sequence>
<dbReference type="EMBL" id="NPEU01000284">
    <property type="protein sequence ID" value="RAI34948.1"/>
    <property type="molecule type" value="Genomic_DNA"/>
</dbReference>
<protein>
    <recommendedName>
        <fullName evidence="6">Polyphosphate kinase-2-related domain-containing protein</fullName>
    </recommendedName>
</protein>
<comment type="similarity">
    <text evidence="1">Belongs to the polyphosphate kinase 2 (PPK2) family. Class I subfamily.</text>
</comment>
<keyword evidence="8" id="KW-1185">Reference proteome</keyword>